<dbReference type="NCBIfam" id="NF008723">
    <property type="entry name" value="PRK11718.1"/>
    <property type="match status" value="1"/>
</dbReference>
<dbReference type="Pfam" id="PF04353">
    <property type="entry name" value="Rsd_AlgQ"/>
    <property type="match status" value="1"/>
</dbReference>
<dbReference type="InterPro" id="IPR007448">
    <property type="entry name" value="Sigma70_reg_Rsd_AlgQ"/>
</dbReference>
<dbReference type="Gene3D" id="1.20.120.1370">
    <property type="entry name" value="Regulator of RNA polymerase sigma(70) subunit, domain 4"/>
    <property type="match status" value="1"/>
</dbReference>
<sequence length="160" mass="18433">MLENCRNARERWGGVSELIDRWLKERQELLVHYCDLSGQEDRTPSEALMAKFVRFCEVLVDYVSAGHFEVYEQLIREAKEFNDGGLELAAKVYPRLAENTEIALDFNDRLDGRALSGDEVKSLFDELSNLGEVLESRFEIEDFLIEHLHNVHADKVLSSV</sequence>
<reference evidence="4 5" key="1">
    <citation type="submission" date="2017-09" db="EMBL/GenBank/DDBJ databases">
        <title>The draft genome sequences of Marinobacter sp. PWS21.</title>
        <authorList>
            <person name="Cao J."/>
        </authorList>
    </citation>
    <scope>NUCLEOTIDE SEQUENCE [LARGE SCALE GENOMIC DNA]</scope>
    <source>
        <strain evidence="4 5">PWS21</strain>
    </source>
</reference>
<dbReference type="EMBL" id="NTFH01000009">
    <property type="protein sequence ID" value="PHQ14597.1"/>
    <property type="molecule type" value="Genomic_DNA"/>
</dbReference>
<dbReference type="GO" id="GO:0006355">
    <property type="term" value="P:regulation of DNA-templated transcription"/>
    <property type="evidence" value="ECO:0007669"/>
    <property type="project" value="InterPro"/>
</dbReference>
<comment type="similarity">
    <text evidence="3">Belongs to the Rsd/AlgQ family.</text>
</comment>
<keyword evidence="1 3" id="KW-0805">Transcription regulation</keyword>
<dbReference type="Proteomes" id="UP000231409">
    <property type="component" value="Unassembled WGS sequence"/>
</dbReference>
<proteinExistence type="inferred from homology"/>
<dbReference type="InterPro" id="IPR038309">
    <property type="entry name" value="Rsd/AlgQ_sf"/>
</dbReference>
<dbReference type="PIRSF" id="PIRSF016548">
    <property type="entry name" value="Rsd_AlgQ"/>
    <property type="match status" value="1"/>
</dbReference>
<dbReference type="AlphaFoldDB" id="A0A2G1UJE6"/>
<evidence type="ECO:0000256" key="1">
    <source>
        <dbReference type="ARBA" id="ARBA00023015"/>
    </source>
</evidence>
<organism evidence="4 5">
    <name type="scientific">Marinobacter profundi</name>
    <dbReference type="NCBI Taxonomy" id="2666256"/>
    <lineage>
        <taxon>Bacteria</taxon>
        <taxon>Pseudomonadati</taxon>
        <taxon>Pseudomonadota</taxon>
        <taxon>Gammaproteobacteria</taxon>
        <taxon>Pseudomonadales</taxon>
        <taxon>Marinobacteraceae</taxon>
        <taxon>Marinobacter</taxon>
    </lineage>
</organism>
<evidence type="ECO:0000256" key="2">
    <source>
        <dbReference type="ARBA" id="ARBA00023163"/>
    </source>
</evidence>
<comment type="caution">
    <text evidence="4">The sequence shown here is derived from an EMBL/GenBank/DDBJ whole genome shotgun (WGS) entry which is preliminary data.</text>
</comment>
<dbReference type="RefSeq" id="WP_099615102.1">
    <property type="nucleotide sequence ID" value="NZ_KZ319372.1"/>
</dbReference>
<gene>
    <name evidence="4" type="ORF">CLH61_12585</name>
</gene>
<evidence type="ECO:0000256" key="3">
    <source>
        <dbReference type="RuleBase" id="RU004409"/>
    </source>
</evidence>
<evidence type="ECO:0000313" key="5">
    <source>
        <dbReference type="Proteomes" id="UP000231409"/>
    </source>
</evidence>
<keyword evidence="2 3" id="KW-0804">Transcription</keyword>
<accession>A0A2G1UJE6</accession>
<keyword evidence="5" id="KW-1185">Reference proteome</keyword>
<protein>
    <submittedName>
        <fullName evidence="4">Sigma D regulator</fullName>
    </submittedName>
</protein>
<evidence type="ECO:0000313" key="4">
    <source>
        <dbReference type="EMBL" id="PHQ14597.1"/>
    </source>
</evidence>
<name>A0A2G1UJE6_9GAMM</name>